<keyword evidence="4" id="KW-1185">Reference proteome</keyword>
<dbReference type="Proteomes" id="UP001295423">
    <property type="component" value="Unassembled WGS sequence"/>
</dbReference>
<dbReference type="AlphaFoldDB" id="A0AAD2CNU7"/>
<feature type="transmembrane region" description="Helical" evidence="2">
    <location>
        <begin position="175"/>
        <end position="193"/>
    </location>
</feature>
<feature type="region of interest" description="Disordered" evidence="1">
    <location>
        <begin position="89"/>
        <end position="115"/>
    </location>
</feature>
<evidence type="ECO:0000256" key="2">
    <source>
        <dbReference type="SAM" id="Phobius"/>
    </source>
</evidence>
<sequence>MTVSSNAALSHLKAIKPNDGWSIKRDKNGLRLYRRNVALTDNSFVDIHYCLENKVVVGLLTKAATTCQVLVTQTGQPTSSVRRFVSCKDTYDPNDNSNNNNDNDNNNISPATITTSNNTADRFTQHRRVHQSSNTTSANHNTTLSPEDNQMILRYGVMVVLASIVLRAMSSSMVLVIYFVGLPLVYVYALQTCPPASTFDAKKELKRVLRGHHLPQGHPEKPKGFLAEMATRVAASVTTELATMPGYQVSMLPFGGAVILVDLVIPTANTQHYWLGAFGKWHYVYSRKYQSS</sequence>
<comment type="caution">
    <text evidence="3">The sequence shown here is derived from an EMBL/GenBank/DDBJ whole genome shotgun (WGS) entry which is preliminary data.</text>
</comment>
<gene>
    <name evidence="3" type="ORF">CYCCA115_LOCUS7415</name>
</gene>
<evidence type="ECO:0000313" key="4">
    <source>
        <dbReference type="Proteomes" id="UP001295423"/>
    </source>
</evidence>
<feature type="compositionally biased region" description="Low complexity" evidence="1">
    <location>
        <begin position="94"/>
        <end position="107"/>
    </location>
</feature>
<evidence type="ECO:0000313" key="3">
    <source>
        <dbReference type="EMBL" id="CAJ1941225.1"/>
    </source>
</evidence>
<reference evidence="3" key="1">
    <citation type="submission" date="2023-08" db="EMBL/GenBank/DDBJ databases">
        <authorList>
            <person name="Audoor S."/>
            <person name="Bilcke G."/>
        </authorList>
    </citation>
    <scope>NUCLEOTIDE SEQUENCE</scope>
</reference>
<dbReference type="EMBL" id="CAKOGP040001001">
    <property type="protein sequence ID" value="CAJ1941225.1"/>
    <property type="molecule type" value="Genomic_DNA"/>
</dbReference>
<proteinExistence type="predicted"/>
<name>A0AAD2CNU7_9STRA</name>
<evidence type="ECO:0000256" key="1">
    <source>
        <dbReference type="SAM" id="MobiDB-lite"/>
    </source>
</evidence>
<accession>A0AAD2CNU7</accession>
<keyword evidence="2" id="KW-0812">Transmembrane</keyword>
<protein>
    <submittedName>
        <fullName evidence="3">Uncharacterized protein</fullName>
    </submittedName>
</protein>
<keyword evidence="2" id="KW-0472">Membrane</keyword>
<keyword evidence="2" id="KW-1133">Transmembrane helix</keyword>
<organism evidence="3 4">
    <name type="scientific">Cylindrotheca closterium</name>
    <dbReference type="NCBI Taxonomy" id="2856"/>
    <lineage>
        <taxon>Eukaryota</taxon>
        <taxon>Sar</taxon>
        <taxon>Stramenopiles</taxon>
        <taxon>Ochrophyta</taxon>
        <taxon>Bacillariophyta</taxon>
        <taxon>Bacillariophyceae</taxon>
        <taxon>Bacillariophycidae</taxon>
        <taxon>Bacillariales</taxon>
        <taxon>Bacillariaceae</taxon>
        <taxon>Cylindrotheca</taxon>
    </lineage>
</organism>